<keyword evidence="7" id="KW-0084">Basement membrane</keyword>
<evidence type="ECO:0000256" key="11">
    <source>
        <dbReference type="ARBA" id="ARBA00023292"/>
    </source>
</evidence>
<dbReference type="GO" id="GO:0005576">
    <property type="term" value="C:extracellular region"/>
    <property type="evidence" value="ECO:0007669"/>
    <property type="project" value="UniProtKB-ARBA"/>
</dbReference>
<dbReference type="GO" id="GO:0009888">
    <property type="term" value="P:tissue development"/>
    <property type="evidence" value="ECO:0007669"/>
    <property type="project" value="TreeGrafter"/>
</dbReference>
<dbReference type="FunFam" id="2.10.25.10:FF:000105">
    <property type="entry name" value="laminin subunit gamma-1"/>
    <property type="match status" value="1"/>
</dbReference>
<dbReference type="FunFam" id="2.10.25.10:FF:000188">
    <property type="entry name" value="Laminin subunit gamma 2"/>
    <property type="match status" value="1"/>
</dbReference>
<evidence type="ECO:0000313" key="19">
    <source>
        <dbReference type="Proteomes" id="UP000694388"/>
    </source>
</evidence>
<evidence type="ECO:0000313" key="18">
    <source>
        <dbReference type="Ensembl" id="ENSEBUP00000016875.1"/>
    </source>
</evidence>
<comment type="function">
    <text evidence="1">Binding to cells via a high affinity receptor, laminin is thought to mediate the attachment, migration and organization of cells into tissues during embryonic development by interacting with other extracellular matrix components.</text>
</comment>
<dbReference type="FunFam" id="2.10.25.10:FF:000051">
    <property type="entry name" value="Laminin subunit alpha 4"/>
    <property type="match status" value="1"/>
</dbReference>
<organism evidence="18 19">
    <name type="scientific">Eptatretus burgeri</name>
    <name type="common">Inshore hagfish</name>
    <dbReference type="NCBI Taxonomy" id="7764"/>
    <lineage>
        <taxon>Eukaryota</taxon>
        <taxon>Metazoa</taxon>
        <taxon>Chordata</taxon>
        <taxon>Craniata</taxon>
        <taxon>Vertebrata</taxon>
        <taxon>Cyclostomata</taxon>
        <taxon>Myxini</taxon>
        <taxon>Myxiniformes</taxon>
        <taxon>Myxinidae</taxon>
        <taxon>Eptatretinae</taxon>
        <taxon>Eptatretus</taxon>
    </lineage>
</organism>
<keyword evidence="10" id="KW-0966">Cell projection</keyword>
<dbReference type="PROSITE" id="PS50027">
    <property type="entry name" value="EGF_LAM_2"/>
    <property type="match status" value="7"/>
</dbReference>
<evidence type="ECO:0000256" key="7">
    <source>
        <dbReference type="ARBA" id="ARBA00022869"/>
    </source>
</evidence>
<feature type="domain" description="Laminin EGF-like" evidence="15">
    <location>
        <begin position="987"/>
        <end position="1033"/>
    </location>
</feature>
<protein>
    <recommendedName>
        <fullName evidence="20">Laminin subunit gamma-3</fullName>
    </recommendedName>
</protein>
<dbReference type="Pfam" id="PF00055">
    <property type="entry name" value="Laminin_N"/>
    <property type="match status" value="1"/>
</dbReference>
<dbReference type="SMART" id="SM00181">
    <property type="entry name" value="EGF"/>
    <property type="match status" value="7"/>
</dbReference>
<feature type="disulfide bond" evidence="12">
    <location>
        <begin position="987"/>
        <end position="999"/>
    </location>
</feature>
<dbReference type="InterPro" id="IPR002049">
    <property type="entry name" value="LE_dom"/>
</dbReference>
<dbReference type="Gene3D" id="2.60.120.260">
    <property type="entry name" value="Galactose-binding domain-like"/>
    <property type="match status" value="1"/>
</dbReference>
<comment type="caution">
    <text evidence="12">Lacks conserved residue(s) required for the propagation of feature annotation.</text>
</comment>
<dbReference type="PANTHER" id="PTHR10574:SF435">
    <property type="entry name" value="LAMININ SUBUNIT GAMMA-1"/>
    <property type="match status" value="1"/>
</dbReference>
<feature type="disulfide bond" evidence="12">
    <location>
        <begin position="939"/>
        <end position="951"/>
    </location>
</feature>
<feature type="disulfide bond" evidence="12">
    <location>
        <begin position="911"/>
        <end position="920"/>
    </location>
</feature>
<dbReference type="Pfam" id="PF00053">
    <property type="entry name" value="EGF_laminin"/>
    <property type="match status" value="9"/>
</dbReference>
<feature type="domain" description="Laminin EGF-like" evidence="15">
    <location>
        <begin position="939"/>
        <end position="986"/>
    </location>
</feature>
<evidence type="ECO:0000256" key="10">
    <source>
        <dbReference type="ARBA" id="ARBA00023273"/>
    </source>
</evidence>
<keyword evidence="8 12" id="KW-1015">Disulfide bond</keyword>
<keyword evidence="7" id="KW-0272">Extracellular matrix</keyword>
<dbReference type="FunFam" id="2.10.25.10:FF:000166">
    <property type="entry name" value="laminin subunit gamma-1"/>
    <property type="match status" value="1"/>
</dbReference>
<feature type="disulfide bond" evidence="12">
    <location>
        <begin position="960"/>
        <end position="969"/>
    </location>
</feature>
<evidence type="ECO:0000256" key="6">
    <source>
        <dbReference type="ARBA" id="ARBA00022737"/>
    </source>
</evidence>
<dbReference type="FunFam" id="2.10.25.10:FF:000224">
    <property type="entry name" value="Usherin"/>
    <property type="match status" value="1"/>
</dbReference>
<keyword evidence="6" id="KW-0677">Repeat</keyword>
<feature type="chain" id="PRO_5034223190" description="Laminin subunit gamma-3" evidence="14">
    <location>
        <begin position="38"/>
        <end position="1490"/>
    </location>
</feature>
<evidence type="ECO:0000259" key="15">
    <source>
        <dbReference type="PROSITE" id="PS50027"/>
    </source>
</evidence>
<dbReference type="FunFam" id="2.10.25.10:FF:000074">
    <property type="entry name" value="Laminin subunit alpha"/>
    <property type="match status" value="1"/>
</dbReference>
<feature type="domain" description="Laminin EGF-like" evidence="15">
    <location>
        <begin position="729"/>
        <end position="777"/>
    </location>
</feature>
<evidence type="ECO:0000256" key="12">
    <source>
        <dbReference type="PROSITE-ProRule" id="PRU00460"/>
    </source>
</evidence>
<feature type="domain" description="Laminin EGF-like" evidence="15">
    <location>
        <begin position="400"/>
        <end position="446"/>
    </location>
</feature>
<dbReference type="Gene3D" id="2.10.25.10">
    <property type="entry name" value="Laminin"/>
    <property type="match status" value="9"/>
</dbReference>
<dbReference type="FunFam" id="2.10.25.10:FF:000090">
    <property type="entry name" value="laminin subunit alpha"/>
    <property type="match status" value="1"/>
</dbReference>
<dbReference type="InterPro" id="IPR008211">
    <property type="entry name" value="Laminin_N"/>
</dbReference>
<dbReference type="SMART" id="SM00281">
    <property type="entry name" value="LamB"/>
    <property type="match status" value="1"/>
</dbReference>
<feature type="disulfide bond" evidence="12">
    <location>
        <begin position="400"/>
        <end position="412"/>
    </location>
</feature>
<feature type="disulfide bond" evidence="12">
    <location>
        <begin position="747"/>
        <end position="756"/>
    </location>
</feature>
<reference evidence="18" key="1">
    <citation type="submission" date="2025-08" db="UniProtKB">
        <authorList>
            <consortium name="Ensembl"/>
        </authorList>
    </citation>
    <scope>IDENTIFICATION</scope>
</reference>
<dbReference type="PROSITE" id="PS51115">
    <property type="entry name" value="LAMININ_IVA"/>
    <property type="match status" value="1"/>
</dbReference>
<dbReference type="PANTHER" id="PTHR10574">
    <property type="entry name" value="NETRIN/LAMININ-RELATED"/>
    <property type="match status" value="1"/>
</dbReference>
<dbReference type="InterPro" id="IPR000742">
    <property type="entry name" value="EGF"/>
</dbReference>
<dbReference type="SUPFAM" id="SSF57196">
    <property type="entry name" value="EGF/Laminin"/>
    <property type="match status" value="10"/>
</dbReference>
<dbReference type="SMART" id="SM00136">
    <property type="entry name" value="LamNT"/>
    <property type="match status" value="1"/>
</dbReference>
<keyword evidence="4" id="KW-0964">Secreted</keyword>
<dbReference type="InterPro" id="IPR056863">
    <property type="entry name" value="LMN_ATRN_NET-like_EGF"/>
</dbReference>
<evidence type="ECO:0000256" key="14">
    <source>
        <dbReference type="SAM" id="SignalP"/>
    </source>
</evidence>
<dbReference type="Ensembl" id="ENSEBUT00000017451.1">
    <property type="protein sequence ID" value="ENSEBUP00000016875.1"/>
    <property type="gene ID" value="ENSEBUG00000010578.1"/>
</dbReference>
<evidence type="ECO:0000256" key="1">
    <source>
        <dbReference type="ARBA" id="ARBA00002418"/>
    </source>
</evidence>
<evidence type="ECO:0000256" key="13">
    <source>
        <dbReference type="SAM" id="Coils"/>
    </source>
</evidence>
<dbReference type="CDD" id="cd00055">
    <property type="entry name" value="EGF_Lam"/>
    <property type="match status" value="9"/>
</dbReference>
<feature type="domain" description="Laminin IV type A" evidence="16">
    <location>
        <begin position="523"/>
        <end position="694"/>
    </location>
</feature>
<feature type="coiled-coil region" evidence="13">
    <location>
        <begin position="1303"/>
        <end position="1351"/>
    </location>
</feature>
<dbReference type="InterPro" id="IPR050440">
    <property type="entry name" value="Laminin/Netrin_ECM"/>
</dbReference>
<evidence type="ECO:0008006" key="20">
    <source>
        <dbReference type="Google" id="ProtNLM"/>
    </source>
</evidence>
<evidence type="ECO:0000256" key="9">
    <source>
        <dbReference type="ARBA" id="ARBA00023180"/>
    </source>
</evidence>
<dbReference type="SMART" id="SM00180">
    <property type="entry name" value="EGF_Lam"/>
    <property type="match status" value="10"/>
</dbReference>
<sequence>MVSERRCRHARCPHSPPPLLLLLTLLLVFRPPGPVLAAMDECYAADGRAQRCLPEFMNAAFNATVRASATCGTPPEEYCVQTGVTGVSKSCHVCDSQDPVLHHNASLLMDFNNLDEASWWQSPSMLRGAQFPSVINLTLHLGKAFDITYVRLKFHTSRPESFAIYKRTSPTSDWQPYQYYSGSCLATYGLSPQGFLRTGDDETTALCTAEFSDISPLTNANVAFSTLEGRPSAYIFDTSSLLQEWVTSTEIRVTLNRLNTFGDEVFNDPKVLRSYYYAISDFSVGGRCKCNGHASECAKDESGHLTCHCRHGTAGRDCEHCLPLYNDRPWRRATANNAYECKSCDCNNLADECTFDLELFRATGRGGRCVNCRDDAAGIHCEHCRDGYYRHAESSRCLPCNCSPIGSVSEQCNEEGKCVCRPGVTGNRCNHCQSGFHSLDQAGCRPCECQPAGMLEQCLPDSGHCICKEHVEGQNCDSCRPGFFNLAAENPLGCSACFCHGHSSVCHSSSGYTAYAIASDFSNGAGGWQAKERGGQKAPTRVLSDGDEISVSSDTFAPIYFSAPAQFLGNQLPSYGHNLSFLLRADSRDARLTAEDLVLEGAGRRVTLPFVAQGNPYPTEQVQRYTFLLHETSDYPWRPQLSTADFQRLLSNLTALHIRALFNMHNSAYLRSLHLESARRDALITASPATWVEECSCPKGYQGQLCEACDVGYTRDPPGAGPFASCVPCPCHGHSKSCHPETGECNCKDNTAGDQCHLCAEGYYGDATQGTAGDCSSCPCPGTSSCAMEPHSASVICTDCPDISIGRRCEFCEDGFFGDPLGLDGPRRPCKPCNCHGNVDANAVGNCDGRTGECLKCVGHTEGSFCDRCRDGYYGNATGPGSEKCKPCACYPAGTFQGRSSCDQVTGQCACLPHVTDRACSTCKPGYYNISTGTGCTLCVCDPTGSVGAECDEQSGQCDCKHGVIGRTCNLCAALHYGFSADGCTPCACDPLGSLALQCDEDGNCPCRDGAVGRRCDHCRENFYRNSTGGHEVADQNMVGDATSGDVTSRSCAPCPPCYGLVQEKAASLRAGMAGLEKHMETAAQYPDIVRDDEFHNRLAKTSDSISILLSNAEATREVDKKVEARLPKLGEALARERGRLQQAQRAVDGTANTLEQADNTARRTKLHAEAAREQLEEARLRLETVNIERRNTSDPHNLTGLVDEARRLADKHHDNAAQVEATADEALNKSRDALDTLRHTLSQQNSLAEDVEQVTESLTKARNLTNDMEKLADQVLDAATHVSQRADDVFNNATLAMPSVDTEGLEEQVDEFTNNTESLENHLASLQASLAQLENDMEASQKQARDTLQAGQRHQQVADEFLARVDAARAKAEAAVDAGNHTLQDAKNILSYLRDFDRRVADNQTAAKKALKRVPKVKQLLQEAMDTTTRAEGELGSAKRDAQEALKVARQAESVANNTHSVREPVAPYIYMQKSSPQLRSSTRSCAQC</sequence>
<dbReference type="GeneTree" id="ENSGT00940000158069"/>
<feature type="domain" description="Laminin N-terminal" evidence="17">
    <location>
        <begin position="48"/>
        <end position="287"/>
    </location>
</feature>
<feature type="signal peptide" evidence="14">
    <location>
        <begin position="1"/>
        <end position="37"/>
    </location>
</feature>
<dbReference type="FunFam" id="2.60.120.260:FF:000018">
    <property type="entry name" value="Laminin subunit gamma 1"/>
    <property type="match status" value="1"/>
</dbReference>
<proteinExistence type="predicted"/>
<keyword evidence="5 14" id="KW-0732">Signal</keyword>
<evidence type="ECO:0000259" key="16">
    <source>
        <dbReference type="PROSITE" id="PS51115"/>
    </source>
</evidence>
<dbReference type="PRINTS" id="PR00011">
    <property type="entry name" value="EGFLAMININ"/>
</dbReference>
<feature type="disulfide bond" evidence="12">
    <location>
        <begin position="420"/>
        <end position="429"/>
    </location>
</feature>
<dbReference type="PROSITE" id="PS00022">
    <property type="entry name" value="EGF_1"/>
    <property type="match status" value="1"/>
</dbReference>
<dbReference type="Proteomes" id="UP000694388">
    <property type="component" value="Unplaced"/>
</dbReference>
<keyword evidence="19" id="KW-1185">Reference proteome</keyword>
<dbReference type="Pfam" id="PF24973">
    <property type="entry name" value="EGF_LMN_ATRN"/>
    <property type="match status" value="2"/>
</dbReference>
<keyword evidence="13" id="KW-0175">Coiled coil</keyword>
<dbReference type="GO" id="GO:0005604">
    <property type="term" value="C:basement membrane"/>
    <property type="evidence" value="ECO:0007669"/>
    <property type="project" value="UniProtKB-SubCell"/>
</dbReference>
<dbReference type="Pfam" id="PF00052">
    <property type="entry name" value="Laminin_B"/>
    <property type="match status" value="1"/>
</dbReference>
<evidence type="ECO:0000256" key="5">
    <source>
        <dbReference type="ARBA" id="ARBA00022729"/>
    </source>
</evidence>
<evidence type="ECO:0000256" key="2">
    <source>
        <dbReference type="ARBA" id="ARBA00004302"/>
    </source>
</evidence>
<dbReference type="OMA" id="GAQKTCT"/>
<comment type="subcellular location">
    <subcellularLocation>
        <location evidence="3">Cell projection</location>
    </subcellularLocation>
    <subcellularLocation>
        <location evidence="2">Secreted</location>
        <location evidence="2">Extracellular space</location>
        <location evidence="2">Extracellular matrix</location>
        <location evidence="2">Basement membrane</location>
    </subcellularLocation>
</comment>
<dbReference type="PROSITE" id="PS51117">
    <property type="entry name" value="LAMININ_NTER"/>
    <property type="match status" value="1"/>
</dbReference>
<feature type="disulfide bond" evidence="12">
    <location>
        <begin position="857"/>
        <end position="866"/>
    </location>
</feature>
<dbReference type="GO" id="GO:0009887">
    <property type="term" value="P:animal organ morphogenesis"/>
    <property type="evidence" value="ECO:0007669"/>
    <property type="project" value="TreeGrafter"/>
</dbReference>
<dbReference type="GO" id="GO:0042995">
    <property type="term" value="C:cell projection"/>
    <property type="evidence" value="ECO:0007669"/>
    <property type="project" value="UniProtKB-SubCell"/>
</dbReference>
<evidence type="ECO:0000256" key="4">
    <source>
        <dbReference type="ARBA" id="ARBA00022525"/>
    </source>
</evidence>
<keyword evidence="9" id="KW-0325">Glycoprotein</keyword>
<feature type="disulfide bond" evidence="12">
    <location>
        <begin position="1007"/>
        <end position="1016"/>
    </location>
</feature>
<dbReference type="GO" id="GO:0007411">
    <property type="term" value="P:axon guidance"/>
    <property type="evidence" value="ECO:0007669"/>
    <property type="project" value="TreeGrafter"/>
</dbReference>
<feature type="disulfide bond" evidence="12">
    <location>
        <begin position="467"/>
        <end position="476"/>
    </location>
</feature>
<evidence type="ECO:0000256" key="3">
    <source>
        <dbReference type="ARBA" id="ARBA00004316"/>
    </source>
</evidence>
<feature type="coiled-coil region" evidence="13">
    <location>
        <begin position="1141"/>
        <end position="1230"/>
    </location>
</feature>
<name>A0A8C4QKG3_EPTBU</name>
<feature type="domain" description="Laminin EGF-like" evidence="15">
    <location>
        <begin position="447"/>
        <end position="496"/>
    </location>
</feature>
<feature type="domain" description="Laminin EGF-like" evidence="15">
    <location>
        <begin position="888"/>
        <end position="938"/>
    </location>
</feature>
<dbReference type="PROSITE" id="PS01248">
    <property type="entry name" value="EGF_LAM_1"/>
    <property type="match status" value="3"/>
</dbReference>
<dbReference type="FunFam" id="2.10.25.10:FF:000067">
    <property type="entry name" value="Laminin subunit gamma 1"/>
    <property type="match status" value="1"/>
</dbReference>
<dbReference type="SUPFAM" id="SSF58104">
    <property type="entry name" value="Methyl-accepting chemotaxis protein (MCP) signaling domain"/>
    <property type="match status" value="1"/>
</dbReference>
<reference evidence="18" key="2">
    <citation type="submission" date="2025-09" db="UniProtKB">
        <authorList>
            <consortium name="Ensembl"/>
        </authorList>
    </citation>
    <scope>IDENTIFICATION</scope>
</reference>
<evidence type="ECO:0000259" key="17">
    <source>
        <dbReference type="PROSITE" id="PS51117"/>
    </source>
</evidence>
<feature type="domain" description="Laminin EGF-like" evidence="15">
    <location>
        <begin position="833"/>
        <end position="887"/>
    </location>
</feature>
<accession>A0A8C4QKG3</accession>
<keyword evidence="11 12" id="KW-0424">Laminin EGF-like domain</keyword>
<feature type="disulfide bond" evidence="12">
    <location>
        <begin position="941"/>
        <end position="958"/>
    </location>
</feature>
<evidence type="ECO:0000256" key="8">
    <source>
        <dbReference type="ARBA" id="ARBA00023157"/>
    </source>
</evidence>
<dbReference type="InterPro" id="IPR000034">
    <property type="entry name" value="Laminin_IV"/>
</dbReference>